<dbReference type="InterPro" id="IPR039537">
    <property type="entry name" value="Retrotran_Ty1/copia-like"/>
</dbReference>
<evidence type="ECO:0000256" key="11">
    <source>
        <dbReference type="ARBA" id="ARBA00022908"/>
    </source>
</evidence>
<dbReference type="PANTHER" id="PTHR42648:SF11">
    <property type="entry name" value="TRANSPOSON TY4-P GAG-POL POLYPROTEIN"/>
    <property type="match status" value="1"/>
</dbReference>
<keyword evidence="9" id="KW-0067">ATP-binding</keyword>
<keyword evidence="12" id="KW-0695">RNA-directed DNA polymerase</keyword>
<proteinExistence type="predicted"/>
<evidence type="ECO:0000256" key="3">
    <source>
        <dbReference type="ARBA" id="ARBA00022670"/>
    </source>
</evidence>
<evidence type="ECO:0000256" key="15">
    <source>
        <dbReference type="ARBA" id="ARBA00023172"/>
    </source>
</evidence>
<dbReference type="Proteomes" id="UP001151760">
    <property type="component" value="Unassembled WGS sequence"/>
</dbReference>
<keyword evidence="4" id="KW-0540">Nuclease</keyword>
<keyword evidence="5" id="KW-0479">Metal-binding</keyword>
<dbReference type="InterPro" id="IPR036397">
    <property type="entry name" value="RNaseH_sf"/>
</dbReference>
<keyword evidence="10" id="KW-0460">Magnesium</keyword>
<evidence type="ECO:0000256" key="10">
    <source>
        <dbReference type="ARBA" id="ARBA00022842"/>
    </source>
</evidence>
<evidence type="ECO:0000256" key="5">
    <source>
        <dbReference type="ARBA" id="ARBA00022723"/>
    </source>
</evidence>
<keyword evidence="6" id="KW-0547">Nucleotide-binding</keyword>
<keyword evidence="13" id="KW-0239">DNA-directed DNA polymerase</keyword>
<keyword evidence="3" id="KW-0645">Protease</keyword>
<evidence type="ECO:0000256" key="4">
    <source>
        <dbReference type="ARBA" id="ARBA00022722"/>
    </source>
</evidence>
<reference evidence="18" key="2">
    <citation type="submission" date="2022-01" db="EMBL/GenBank/DDBJ databases">
        <authorList>
            <person name="Yamashiro T."/>
            <person name="Shiraishi A."/>
            <person name="Satake H."/>
            <person name="Nakayama K."/>
        </authorList>
    </citation>
    <scope>NUCLEOTIDE SEQUENCE</scope>
</reference>
<keyword evidence="2" id="KW-1188">Viral release from host cell</keyword>
<keyword evidence="11" id="KW-0229">DNA integration</keyword>
<comment type="function">
    <text evidence="1">The aspartyl protease (PR) mediates the proteolytic cleavages of the Gag and Gag-Pol polyproteins after assembly of the VLP.</text>
</comment>
<dbReference type="InterPro" id="IPR012337">
    <property type="entry name" value="RNaseH-like_sf"/>
</dbReference>
<dbReference type="EMBL" id="BQNB010019067">
    <property type="protein sequence ID" value="GJT81260.1"/>
    <property type="molecule type" value="Genomic_DNA"/>
</dbReference>
<keyword evidence="14" id="KW-0917">Virion maturation</keyword>
<gene>
    <name evidence="18" type="ORF">Tco_1055602</name>
</gene>
<evidence type="ECO:0000256" key="8">
    <source>
        <dbReference type="ARBA" id="ARBA00022801"/>
    </source>
</evidence>
<dbReference type="InterPro" id="IPR025724">
    <property type="entry name" value="GAG-pre-integrase_dom"/>
</dbReference>
<comment type="caution">
    <text evidence="18">The sequence shown here is derived from an EMBL/GenBank/DDBJ whole genome shotgun (WGS) entry which is preliminary data.</text>
</comment>
<evidence type="ECO:0000256" key="13">
    <source>
        <dbReference type="ARBA" id="ARBA00022932"/>
    </source>
</evidence>
<keyword evidence="15" id="KW-0233">DNA recombination</keyword>
<keyword evidence="19" id="KW-1185">Reference proteome</keyword>
<dbReference type="InterPro" id="IPR001584">
    <property type="entry name" value="Integrase_cat-core"/>
</dbReference>
<dbReference type="InterPro" id="IPR054722">
    <property type="entry name" value="PolX-like_BBD"/>
</dbReference>
<evidence type="ECO:0000256" key="16">
    <source>
        <dbReference type="SAM" id="MobiDB-lite"/>
    </source>
</evidence>
<evidence type="ECO:0000256" key="7">
    <source>
        <dbReference type="ARBA" id="ARBA00022759"/>
    </source>
</evidence>
<evidence type="ECO:0000256" key="12">
    <source>
        <dbReference type="ARBA" id="ARBA00022918"/>
    </source>
</evidence>
<dbReference type="Pfam" id="PF00665">
    <property type="entry name" value="rve"/>
    <property type="match status" value="1"/>
</dbReference>
<evidence type="ECO:0000256" key="1">
    <source>
        <dbReference type="ARBA" id="ARBA00002180"/>
    </source>
</evidence>
<evidence type="ECO:0000256" key="14">
    <source>
        <dbReference type="ARBA" id="ARBA00023113"/>
    </source>
</evidence>
<evidence type="ECO:0000313" key="19">
    <source>
        <dbReference type="Proteomes" id="UP001151760"/>
    </source>
</evidence>
<dbReference type="SUPFAM" id="SSF53098">
    <property type="entry name" value="Ribonuclease H-like"/>
    <property type="match status" value="1"/>
</dbReference>
<keyword evidence="7" id="KW-0255">Endonuclease</keyword>
<evidence type="ECO:0000256" key="2">
    <source>
        <dbReference type="ARBA" id="ARBA00022612"/>
    </source>
</evidence>
<feature type="region of interest" description="Disordered" evidence="16">
    <location>
        <begin position="1"/>
        <end position="27"/>
    </location>
</feature>
<feature type="domain" description="Integrase catalytic" evidence="17">
    <location>
        <begin position="261"/>
        <end position="376"/>
    </location>
</feature>
<evidence type="ECO:0000256" key="6">
    <source>
        <dbReference type="ARBA" id="ARBA00022741"/>
    </source>
</evidence>
<evidence type="ECO:0000313" key="18">
    <source>
        <dbReference type="EMBL" id="GJT81260.1"/>
    </source>
</evidence>
<dbReference type="Gene3D" id="3.30.420.10">
    <property type="entry name" value="Ribonuclease H-like superfamily/Ribonuclease H"/>
    <property type="match status" value="1"/>
</dbReference>
<dbReference type="PROSITE" id="PS50994">
    <property type="entry name" value="INTEGRASE"/>
    <property type="match status" value="1"/>
</dbReference>
<dbReference type="Pfam" id="PF22936">
    <property type="entry name" value="Pol_BBD"/>
    <property type="match status" value="1"/>
</dbReference>
<accession>A0ABQ5H056</accession>
<protein>
    <submittedName>
        <fullName evidence="18">Retrovirus-related pol polyprotein from transposon TNT 1-94</fullName>
    </submittedName>
</protein>
<evidence type="ECO:0000256" key="9">
    <source>
        <dbReference type="ARBA" id="ARBA00022840"/>
    </source>
</evidence>
<reference evidence="18" key="1">
    <citation type="journal article" date="2022" name="Int. J. Mol. Sci.">
        <title>Draft Genome of Tanacetum Coccineum: Genomic Comparison of Closely Related Tanacetum-Family Plants.</title>
        <authorList>
            <person name="Yamashiro T."/>
            <person name="Shiraishi A."/>
            <person name="Nakayama K."/>
            <person name="Satake H."/>
        </authorList>
    </citation>
    <scope>NUCLEOTIDE SEQUENCE</scope>
</reference>
<name>A0ABQ5H056_9ASTR</name>
<keyword evidence="13" id="KW-0808">Transferase</keyword>
<sequence length="376" mass="42628">MFSSNSTGVVSSSSVRRPKSKDTNLKKRVVLNTESKSTSTNVKKISSSVSVVSNKSDTLNLIVCQSNASVLKEKIVKVVNDGLNLVCVSCGKDVFMISHEKGVARYALSAYSRLVLWIVNSGCSKHMTGNLKLLRNFIEKFIGRVRFGNDHFAAITRYGDYVQGNLTIYHGVDLLTGSRDSNLYTISIYDLAASSPVCLMYKATSTKSWLWHRRLSHLNFGTVNHLTKKDLVDGLSKFKYDKDHLCSAYEQGKSKKATFPPKLVPTTKFKLELIHMDLCGPIRVESINGKRYILVIVDYYSLYTWVFFLHTKDEAPYMIINFINRIQQNMRAQVLKVRSDNGTEFKNEKLRMFYEKLGIIHHNLIARTPQQNGVVE</sequence>
<feature type="compositionally biased region" description="Low complexity" evidence="16">
    <location>
        <begin position="1"/>
        <end position="15"/>
    </location>
</feature>
<keyword evidence="13" id="KW-0548">Nucleotidyltransferase</keyword>
<dbReference type="PANTHER" id="PTHR42648">
    <property type="entry name" value="TRANSPOSASE, PUTATIVE-RELATED"/>
    <property type="match status" value="1"/>
</dbReference>
<evidence type="ECO:0000259" key="17">
    <source>
        <dbReference type="PROSITE" id="PS50994"/>
    </source>
</evidence>
<dbReference type="Pfam" id="PF13976">
    <property type="entry name" value="gag_pre-integrs"/>
    <property type="match status" value="1"/>
</dbReference>
<organism evidence="18 19">
    <name type="scientific">Tanacetum coccineum</name>
    <dbReference type="NCBI Taxonomy" id="301880"/>
    <lineage>
        <taxon>Eukaryota</taxon>
        <taxon>Viridiplantae</taxon>
        <taxon>Streptophyta</taxon>
        <taxon>Embryophyta</taxon>
        <taxon>Tracheophyta</taxon>
        <taxon>Spermatophyta</taxon>
        <taxon>Magnoliopsida</taxon>
        <taxon>eudicotyledons</taxon>
        <taxon>Gunneridae</taxon>
        <taxon>Pentapetalae</taxon>
        <taxon>asterids</taxon>
        <taxon>campanulids</taxon>
        <taxon>Asterales</taxon>
        <taxon>Asteraceae</taxon>
        <taxon>Asteroideae</taxon>
        <taxon>Anthemideae</taxon>
        <taxon>Anthemidinae</taxon>
        <taxon>Tanacetum</taxon>
    </lineage>
</organism>
<keyword evidence="8" id="KW-0378">Hydrolase</keyword>